<protein>
    <submittedName>
        <fullName evidence="2">Glycosyltransferase family 4 protein</fullName>
    </submittedName>
</protein>
<dbReference type="InterPro" id="IPR028098">
    <property type="entry name" value="Glyco_trans_4-like_N"/>
</dbReference>
<evidence type="ECO:0000313" key="3">
    <source>
        <dbReference type="Proteomes" id="UP000698963"/>
    </source>
</evidence>
<evidence type="ECO:0000313" key="2">
    <source>
        <dbReference type="EMBL" id="HJD98269.1"/>
    </source>
</evidence>
<name>A0A921DS78_9BACT</name>
<dbReference type="AlphaFoldDB" id="A0A921DS78"/>
<accession>A0A921DS78</accession>
<comment type="caution">
    <text evidence="2">The sequence shown here is derived from an EMBL/GenBank/DDBJ whole genome shotgun (WGS) entry which is preliminary data.</text>
</comment>
<dbReference type="CDD" id="cd03801">
    <property type="entry name" value="GT4_PimA-like"/>
    <property type="match status" value="1"/>
</dbReference>
<evidence type="ECO:0000259" key="1">
    <source>
        <dbReference type="Pfam" id="PF13439"/>
    </source>
</evidence>
<dbReference type="EMBL" id="DYZA01000237">
    <property type="protein sequence ID" value="HJD98269.1"/>
    <property type="molecule type" value="Genomic_DNA"/>
</dbReference>
<gene>
    <name evidence="2" type="ORF">K8W16_11575</name>
</gene>
<dbReference type="PANTHER" id="PTHR12526">
    <property type="entry name" value="GLYCOSYLTRANSFERASE"/>
    <property type="match status" value="1"/>
</dbReference>
<dbReference type="Gene3D" id="3.40.50.2000">
    <property type="entry name" value="Glycogen Phosphorylase B"/>
    <property type="match status" value="2"/>
</dbReference>
<dbReference type="Pfam" id="PF13692">
    <property type="entry name" value="Glyco_trans_1_4"/>
    <property type="match status" value="1"/>
</dbReference>
<organism evidence="2 3">
    <name type="scientific">Mailhella massiliensis</name>
    <dbReference type="NCBI Taxonomy" id="1903261"/>
    <lineage>
        <taxon>Bacteria</taxon>
        <taxon>Pseudomonadati</taxon>
        <taxon>Thermodesulfobacteriota</taxon>
        <taxon>Desulfovibrionia</taxon>
        <taxon>Desulfovibrionales</taxon>
        <taxon>Desulfovibrionaceae</taxon>
        <taxon>Mailhella</taxon>
    </lineage>
</organism>
<reference evidence="2" key="1">
    <citation type="journal article" date="2021" name="PeerJ">
        <title>Extensive microbial diversity within the chicken gut microbiome revealed by metagenomics and culture.</title>
        <authorList>
            <person name="Gilroy R."/>
            <person name="Ravi A."/>
            <person name="Getino M."/>
            <person name="Pursley I."/>
            <person name="Horton D.L."/>
            <person name="Alikhan N.F."/>
            <person name="Baker D."/>
            <person name="Gharbi K."/>
            <person name="Hall N."/>
            <person name="Watson M."/>
            <person name="Adriaenssens E.M."/>
            <person name="Foster-Nyarko E."/>
            <person name="Jarju S."/>
            <person name="Secka A."/>
            <person name="Antonio M."/>
            <person name="Oren A."/>
            <person name="Chaudhuri R.R."/>
            <person name="La Ragione R."/>
            <person name="Hildebrand F."/>
            <person name="Pallen M.J."/>
        </authorList>
    </citation>
    <scope>NUCLEOTIDE SEQUENCE</scope>
    <source>
        <strain evidence="2">ChiGjej2B2-19336</strain>
    </source>
</reference>
<dbReference type="SUPFAM" id="SSF53756">
    <property type="entry name" value="UDP-Glycosyltransferase/glycogen phosphorylase"/>
    <property type="match status" value="1"/>
</dbReference>
<sequence length="374" mass="41106">MRCIQVVNVRWYNATAWYGVTLAHCLQKAGHESLVAGLAGTPPLEKAKAMGLPTIALPFNTQSPVKLVELWRGMGDLVRSFRPDVVNCHRGEAFILWALMKRSGGFALVRTRGDRRLPRGGFVNRWLHCSAADAVIATNSLMARHFFEALHVPSSRLHTILGGVDTERFHADDAARQKMRQSYGYGEDDIVMGLLGRMDSVKGIKESIEALALARKLSSKAQRLRFLVIGFDSEFSTADVARWTREQGLGELGHVVTVTGKVEYPEAVISALDFGILASLGSEAIARAALEIMACGVPLISSTTGVMPDLVPGPYCFAPGDTQAMAERMVQALDEEWRSELAGICRERIFQGGLRLEDFLSSTLKVYEEAVRRT</sequence>
<feature type="domain" description="Glycosyltransferase subfamily 4-like N-terminal" evidence="1">
    <location>
        <begin position="20"/>
        <end position="168"/>
    </location>
</feature>
<dbReference type="Pfam" id="PF13439">
    <property type="entry name" value="Glyco_transf_4"/>
    <property type="match status" value="1"/>
</dbReference>
<dbReference type="RefSeq" id="WP_304123985.1">
    <property type="nucleotide sequence ID" value="NZ_DYZA01000237.1"/>
</dbReference>
<proteinExistence type="predicted"/>
<dbReference type="GO" id="GO:0016757">
    <property type="term" value="F:glycosyltransferase activity"/>
    <property type="evidence" value="ECO:0007669"/>
    <property type="project" value="UniProtKB-ARBA"/>
</dbReference>
<reference evidence="2" key="2">
    <citation type="submission" date="2021-09" db="EMBL/GenBank/DDBJ databases">
        <authorList>
            <person name="Gilroy R."/>
        </authorList>
    </citation>
    <scope>NUCLEOTIDE SEQUENCE</scope>
    <source>
        <strain evidence="2">ChiGjej2B2-19336</strain>
    </source>
</reference>
<dbReference type="Proteomes" id="UP000698963">
    <property type="component" value="Unassembled WGS sequence"/>
</dbReference>